<dbReference type="SMART" id="SM00939">
    <property type="entry name" value="PepX_C"/>
    <property type="match status" value="1"/>
</dbReference>
<dbReference type="STRING" id="1804984.AYM40_30390"/>
<keyword evidence="1" id="KW-0378">Hydrolase</keyword>
<dbReference type="SUPFAM" id="SSF49785">
    <property type="entry name" value="Galactose-binding domain-like"/>
    <property type="match status" value="1"/>
</dbReference>
<dbReference type="Proteomes" id="UP000076852">
    <property type="component" value="Chromosome 2"/>
</dbReference>
<protein>
    <submittedName>
        <fullName evidence="3">Peptidase S15</fullName>
    </submittedName>
</protein>
<dbReference type="RefSeq" id="WP_063499737.1">
    <property type="nucleotide sequence ID" value="NZ_CP014579.1"/>
</dbReference>
<dbReference type="PANTHER" id="PTHR43056:SF10">
    <property type="entry name" value="COCE_NOND FAMILY, PUTATIVE (AFU_ORTHOLOGUE AFUA_7G00600)-RELATED"/>
    <property type="match status" value="1"/>
</dbReference>
<dbReference type="InterPro" id="IPR050585">
    <property type="entry name" value="Xaa-Pro_dipeptidyl-ppase/CocE"/>
</dbReference>
<dbReference type="InterPro" id="IPR000383">
    <property type="entry name" value="Xaa-Pro-like_dom"/>
</dbReference>
<dbReference type="EMBL" id="CP014579">
    <property type="protein sequence ID" value="ANB76515.1"/>
    <property type="molecule type" value="Genomic_DNA"/>
</dbReference>
<evidence type="ECO:0000313" key="3">
    <source>
        <dbReference type="EMBL" id="ANB76515.1"/>
    </source>
</evidence>
<dbReference type="Pfam" id="PF02129">
    <property type="entry name" value="Peptidase_S15"/>
    <property type="match status" value="1"/>
</dbReference>
<dbReference type="InterPro" id="IPR029058">
    <property type="entry name" value="AB_hydrolase_fold"/>
</dbReference>
<dbReference type="AlphaFoldDB" id="A0A160FTJ8"/>
<evidence type="ECO:0000313" key="4">
    <source>
        <dbReference type="Proteomes" id="UP000076852"/>
    </source>
</evidence>
<dbReference type="SUPFAM" id="SSF53474">
    <property type="entry name" value="alpha/beta-Hydrolases"/>
    <property type="match status" value="1"/>
</dbReference>
<dbReference type="KEGG" id="buz:AYM40_30390"/>
<keyword evidence="4" id="KW-1185">Reference proteome</keyword>
<dbReference type="InterPro" id="IPR008979">
    <property type="entry name" value="Galactose-bd-like_sf"/>
</dbReference>
<dbReference type="PANTHER" id="PTHR43056">
    <property type="entry name" value="PEPTIDASE S9 PROLYL OLIGOPEPTIDASE"/>
    <property type="match status" value="1"/>
</dbReference>
<dbReference type="NCBIfam" id="TIGR00976">
    <property type="entry name" value="CocE_NonD"/>
    <property type="match status" value="1"/>
</dbReference>
<dbReference type="InterPro" id="IPR013736">
    <property type="entry name" value="Xaa-Pro_dipept_C"/>
</dbReference>
<evidence type="ECO:0000256" key="1">
    <source>
        <dbReference type="ARBA" id="ARBA00022801"/>
    </source>
</evidence>
<dbReference type="Gene3D" id="1.10.3020.20">
    <property type="match status" value="1"/>
</dbReference>
<dbReference type="GO" id="GO:0008239">
    <property type="term" value="F:dipeptidyl-peptidase activity"/>
    <property type="evidence" value="ECO:0007669"/>
    <property type="project" value="InterPro"/>
</dbReference>
<dbReference type="InterPro" id="IPR005674">
    <property type="entry name" value="CocE/Ser_esterase"/>
</dbReference>
<proteinExistence type="predicted"/>
<sequence>MTAHKTEERDGMVVEWDVSIVMNDGNVLKADIFRPLGNKSGPIILSYGPYGKGLSFQKGYPTAWKILEEKFPDAVRGSSNLYQNWEVVDPEKWVRDGYVCIRVDSRGAGRSDGVVDNHSLRETQDLYECIEWAALQPWSNGKVGLAGVSYFATNQWRVAALQPPHLAAICVWEGYADRYRDSTHHGGILCTFARDWQEMQVKTVQNGLGERGPRSVVTNELVCGDLTLSDEALTARRVPSWKHIEHRHFDDDYYRQRSPDFSKITVPLLSAGNWGGHGLHLRGNIEGFMRSASTQKWLEVHDGEHWAEFYTDYGVGLQKEFFDHFLKGADNGWEKRDRVQLRIRHVDGGHHEYHSTGWPLPETKWTPLYLDLLNGALSPTPASVDANRSFEAKGDGLDFLTAPLEQPMVIAGPLAANLLASSSTTDADIFIVMRIFDPDGEEVVFQGALDPHMPLGQGWLRASHRELDEELSKPWRPYHAHLKSAPLVPGTPVPLNVEIWPTSLLVPAGYRVGLTVRGKDYEYSGEAAHLSNMKNPLRGCGPFLHEDAEDRPASVFSGTTTLHQNGAHSAYVLLPVIPASAMTKPAA</sequence>
<dbReference type="Gene3D" id="3.40.50.1820">
    <property type="entry name" value="alpha/beta hydrolase"/>
    <property type="match status" value="1"/>
</dbReference>
<accession>A0A160FTJ8</accession>
<name>A0A160FTJ8_9BURK</name>
<feature type="domain" description="Xaa-Pro dipeptidyl-peptidase C-terminal" evidence="2">
    <location>
        <begin position="319"/>
        <end position="573"/>
    </location>
</feature>
<reference evidence="3 4" key="1">
    <citation type="journal article" date="2016" name="Gene">
        <title>PacBio SMRT assembly of a complex multi-replicon genome reveals chlorocatechol degradative operon in a region of genome plasticity.</title>
        <authorList>
            <person name="Ricker N."/>
            <person name="Shen S.Y."/>
            <person name="Goordial J."/>
            <person name="Jin S."/>
            <person name="Fulthorpe R.R."/>
        </authorList>
    </citation>
    <scope>NUCLEOTIDE SEQUENCE [LARGE SCALE GENOMIC DNA]</scope>
    <source>
        <strain evidence="3 4">OLGA172</strain>
    </source>
</reference>
<organism evidence="3 4">
    <name type="scientific">Paraburkholderia phytofirmans OLGA172</name>
    <dbReference type="NCBI Taxonomy" id="1417228"/>
    <lineage>
        <taxon>Bacteria</taxon>
        <taxon>Pseudomonadati</taxon>
        <taxon>Pseudomonadota</taxon>
        <taxon>Betaproteobacteria</taxon>
        <taxon>Burkholderiales</taxon>
        <taxon>Burkholderiaceae</taxon>
        <taxon>Paraburkholderia</taxon>
    </lineage>
</organism>
<evidence type="ECO:0000259" key="2">
    <source>
        <dbReference type="SMART" id="SM00939"/>
    </source>
</evidence>
<dbReference type="Pfam" id="PF08530">
    <property type="entry name" value="PepX_C"/>
    <property type="match status" value="1"/>
</dbReference>
<gene>
    <name evidence="3" type="ORF">AYM40_30390</name>
</gene>
<dbReference type="Gene3D" id="2.60.120.260">
    <property type="entry name" value="Galactose-binding domain-like"/>
    <property type="match status" value="1"/>
</dbReference>